<dbReference type="PANTHER" id="PTHR21666">
    <property type="entry name" value="PEPTIDASE-RELATED"/>
    <property type="match status" value="1"/>
</dbReference>
<dbReference type="CDD" id="cd12797">
    <property type="entry name" value="M23_peptidase"/>
    <property type="match status" value="1"/>
</dbReference>
<dbReference type="PANTHER" id="PTHR21666:SF289">
    <property type="entry name" value="L-ALA--D-GLU ENDOPEPTIDASE"/>
    <property type="match status" value="1"/>
</dbReference>
<evidence type="ECO:0000256" key="2">
    <source>
        <dbReference type="SAM" id="Phobius"/>
    </source>
</evidence>
<dbReference type="InterPro" id="IPR016047">
    <property type="entry name" value="M23ase_b-sheet_dom"/>
</dbReference>
<evidence type="ECO:0000313" key="5">
    <source>
        <dbReference type="Proteomes" id="UP000030012"/>
    </source>
</evidence>
<name>A0A0A0IC56_CLONO</name>
<protein>
    <submittedName>
        <fullName evidence="4">Peptidase M23</fullName>
    </submittedName>
</protein>
<dbReference type="RefSeq" id="WP_039252569.1">
    <property type="nucleotide sequence ID" value="NZ_JENJ01000005.1"/>
</dbReference>
<proteinExistence type="predicted"/>
<feature type="domain" description="M23ase beta-sheet core" evidence="3">
    <location>
        <begin position="153"/>
        <end position="218"/>
    </location>
</feature>
<dbReference type="EMBL" id="JENJ01000005">
    <property type="protein sequence ID" value="KGM97941.1"/>
    <property type="molecule type" value="Genomic_DNA"/>
</dbReference>
<dbReference type="AlphaFoldDB" id="A0A0A0IC56"/>
<dbReference type="InterPro" id="IPR011055">
    <property type="entry name" value="Dup_hybrid_motif"/>
</dbReference>
<dbReference type="Proteomes" id="UP000030012">
    <property type="component" value="Unassembled WGS sequence"/>
</dbReference>
<reference evidence="4 5" key="1">
    <citation type="submission" date="2014-01" db="EMBL/GenBank/DDBJ databases">
        <title>Plasmidome dynamics in the species complex Clostridium novyi sensu lato converts strains of independent lineages into distinctly different pathogens.</title>
        <authorList>
            <person name="Skarin H."/>
            <person name="Segerman B."/>
        </authorList>
    </citation>
    <scope>NUCLEOTIDE SEQUENCE [LARGE SCALE GENOMIC DNA]</scope>
    <source>
        <strain evidence="4 5">4552</strain>
    </source>
</reference>
<accession>A0A0A0IC56</accession>
<dbReference type="InterPro" id="IPR050570">
    <property type="entry name" value="Cell_wall_metabolism_enzyme"/>
</dbReference>
<sequence length="240" mass="27576">MGNYNSQYENYYKTFTNRSNYNTKKYGNHNKVYGHKKKKNFIIRRVIQDLAGVLVMFLFVIMCKFIVTPQTKAAYSYCKDVVNKNFNYKIVINSIKHIDRNKSVQDIVLELMDKAKVKFVGGETIKEKIKEKFKLPTSGDIKESKEGIYYKGKIAATYDGKVKECSKNSKYGNYILIDHGEGIESQYCSLNKVLVKKGDKVKRGDIIAENYSNGKKNSAGFKILFMGQDKGLEKVLENKD</sequence>
<dbReference type="Pfam" id="PF01551">
    <property type="entry name" value="Peptidase_M23"/>
    <property type="match status" value="1"/>
</dbReference>
<organism evidence="4 5">
    <name type="scientific">Clostridium novyi A str. 4552</name>
    <dbReference type="NCBI Taxonomy" id="1444289"/>
    <lineage>
        <taxon>Bacteria</taxon>
        <taxon>Bacillati</taxon>
        <taxon>Bacillota</taxon>
        <taxon>Clostridia</taxon>
        <taxon>Eubacteriales</taxon>
        <taxon>Clostridiaceae</taxon>
        <taxon>Clostridium</taxon>
    </lineage>
</organism>
<dbReference type="OrthoDB" id="2083169at2"/>
<gene>
    <name evidence="4" type="ORF">Z968_01895</name>
</gene>
<comment type="caution">
    <text evidence="4">The sequence shown here is derived from an EMBL/GenBank/DDBJ whole genome shotgun (WGS) entry which is preliminary data.</text>
</comment>
<feature type="transmembrane region" description="Helical" evidence="2">
    <location>
        <begin position="46"/>
        <end position="67"/>
    </location>
</feature>
<dbReference type="GO" id="GO:0004222">
    <property type="term" value="F:metalloendopeptidase activity"/>
    <property type="evidence" value="ECO:0007669"/>
    <property type="project" value="TreeGrafter"/>
</dbReference>
<keyword evidence="2" id="KW-1133">Transmembrane helix</keyword>
<evidence type="ECO:0000256" key="1">
    <source>
        <dbReference type="ARBA" id="ARBA00022729"/>
    </source>
</evidence>
<keyword evidence="2" id="KW-0812">Transmembrane</keyword>
<dbReference type="Gene3D" id="2.70.70.10">
    <property type="entry name" value="Glucose Permease (Domain IIA)"/>
    <property type="match status" value="1"/>
</dbReference>
<keyword evidence="2" id="KW-0472">Membrane</keyword>
<evidence type="ECO:0000259" key="3">
    <source>
        <dbReference type="Pfam" id="PF01551"/>
    </source>
</evidence>
<dbReference type="SUPFAM" id="SSF51261">
    <property type="entry name" value="Duplicated hybrid motif"/>
    <property type="match status" value="1"/>
</dbReference>
<evidence type="ECO:0000313" key="4">
    <source>
        <dbReference type="EMBL" id="KGM97941.1"/>
    </source>
</evidence>
<keyword evidence="1" id="KW-0732">Signal</keyword>